<keyword evidence="1" id="KW-0805">Transcription regulation</keyword>
<dbReference type="GO" id="GO:0003700">
    <property type="term" value="F:DNA-binding transcription factor activity"/>
    <property type="evidence" value="ECO:0007669"/>
    <property type="project" value="InterPro"/>
</dbReference>
<evidence type="ECO:0000256" key="2">
    <source>
        <dbReference type="ARBA" id="ARBA00023125"/>
    </source>
</evidence>
<dbReference type="SUPFAM" id="SSF46689">
    <property type="entry name" value="Homeodomain-like"/>
    <property type="match status" value="1"/>
</dbReference>
<dbReference type="GO" id="GO:0043565">
    <property type="term" value="F:sequence-specific DNA binding"/>
    <property type="evidence" value="ECO:0007669"/>
    <property type="project" value="InterPro"/>
</dbReference>
<dbReference type="InterPro" id="IPR018060">
    <property type="entry name" value="HTH_AraC"/>
</dbReference>
<accession>A0A926F2Z4</accession>
<dbReference type="PANTHER" id="PTHR43280">
    <property type="entry name" value="ARAC-FAMILY TRANSCRIPTIONAL REGULATOR"/>
    <property type="match status" value="1"/>
</dbReference>
<evidence type="ECO:0000313" key="6">
    <source>
        <dbReference type="Proteomes" id="UP000651085"/>
    </source>
</evidence>
<keyword evidence="6" id="KW-1185">Reference proteome</keyword>
<dbReference type="Pfam" id="PF12833">
    <property type="entry name" value="HTH_18"/>
    <property type="match status" value="1"/>
</dbReference>
<dbReference type="Proteomes" id="UP000651085">
    <property type="component" value="Unassembled WGS sequence"/>
</dbReference>
<sequence>MKEKILNIETVHQCNCCLGCKTLHPLASAIDLSKASLEQQTIKFDFYTVLIIEGEVEEFLFGRKYYDYSNASLVFLMPGESIKIGKSKAFPTKGWLLAFHPDLLTQTSLGEHINNYSFFFYKIDEALHISQREKKKVIECLLSIEEELRHAIDCHSKTLISRYIELLLDYCTRFYERQFITRSEASKEIIKQTDILLDQYILSGKSKNNHTPSAEYCADILQLSPHYFNDLLKFESEKDIYEYYQLKRLDKAKKMLLNSDNTVSMITEKLGYPSVQYFSHWFKKLTGIVPNRYRLVQN</sequence>
<dbReference type="SMART" id="SM00342">
    <property type="entry name" value="HTH_ARAC"/>
    <property type="match status" value="1"/>
</dbReference>
<evidence type="ECO:0000256" key="1">
    <source>
        <dbReference type="ARBA" id="ARBA00023015"/>
    </source>
</evidence>
<evidence type="ECO:0000313" key="5">
    <source>
        <dbReference type="EMBL" id="MBC8593060.1"/>
    </source>
</evidence>
<name>A0A926F2Z4_9BACT</name>
<reference evidence="5" key="1">
    <citation type="submission" date="2020-08" db="EMBL/GenBank/DDBJ databases">
        <title>Genome public.</title>
        <authorList>
            <person name="Liu C."/>
            <person name="Sun Q."/>
        </authorList>
    </citation>
    <scope>NUCLEOTIDE SEQUENCE</scope>
    <source>
        <strain evidence="5">N12</strain>
    </source>
</reference>
<dbReference type="AlphaFoldDB" id="A0A926F2Z4"/>
<gene>
    <name evidence="5" type="ORF">H8744_07280</name>
</gene>
<dbReference type="PANTHER" id="PTHR43280:SF32">
    <property type="entry name" value="TRANSCRIPTIONAL REGULATORY PROTEIN"/>
    <property type="match status" value="1"/>
</dbReference>
<proteinExistence type="predicted"/>
<comment type="caution">
    <text evidence="5">The sequence shown here is derived from an EMBL/GenBank/DDBJ whole genome shotgun (WGS) entry which is preliminary data.</text>
</comment>
<evidence type="ECO:0000256" key="3">
    <source>
        <dbReference type="ARBA" id="ARBA00023163"/>
    </source>
</evidence>
<dbReference type="PROSITE" id="PS01124">
    <property type="entry name" value="HTH_ARAC_FAMILY_2"/>
    <property type="match status" value="1"/>
</dbReference>
<dbReference type="InterPro" id="IPR009057">
    <property type="entry name" value="Homeodomain-like_sf"/>
</dbReference>
<protein>
    <submittedName>
        <fullName evidence="5">Helix-turn-helix transcriptional regulator</fullName>
    </submittedName>
</protein>
<evidence type="ECO:0000259" key="4">
    <source>
        <dbReference type="PROSITE" id="PS01124"/>
    </source>
</evidence>
<keyword evidence="2" id="KW-0238">DNA-binding</keyword>
<feature type="domain" description="HTH araC/xylS-type" evidence="4">
    <location>
        <begin position="195"/>
        <end position="296"/>
    </location>
</feature>
<keyword evidence="3" id="KW-0804">Transcription</keyword>
<dbReference type="Gene3D" id="1.10.10.60">
    <property type="entry name" value="Homeodomain-like"/>
    <property type="match status" value="1"/>
</dbReference>
<organism evidence="5 6">
    <name type="scientific">Jilunia laotingensis</name>
    <dbReference type="NCBI Taxonomy" id="2763675"/>
    <lineage>
        <taxon>Bacteria</taxon>
        <taxon>Pseudomonadati</taxon>
        <taxon>Bacteroidota</taxon>
        <taxon>Bacteroidia</taxon>
        <taxon>Bacteroidales</taxon>
        <taxon>Bacteroidaceae</taxon>
        <taxon>Jilunia</taxon>
    </lineage>
</organism>
<dbReference type="EMBL" id="JACRTF010000001">
    <property type="protein sequence ID" value="MBC8593060.1"/>
    <property type="molecule type" value="Genomic_DNA"/>
</dbReference>
<dbReference type="RefSeq" id="WP_262434221.1">
    <property type="nucleotide sequence ID" value="NZ_JACRTF010000001.1"/>
</dbReference>